<protein>
    <submittedName>
        <fullName evidence="7">TetR/AcrR family transcriptional regulator</fullName>
    </submittedName>
</protein>
<keyword evidence="2" id="KW-0805">Transcription regulation</keyword>
<dbReference type="Gene3D" id="1.10.357.10">
    <property type="entry name" value="Tetracycline Repressor, domain 2"/>
    <property type="match status" value="1"/>
</dbReference>
<evidence type="ECO:0000256" key="3">
    <source>
        <dbReference type="ARBA" id="ARBA00023125"/>
    </source>
</evidence>
<comment type="caution">
    <text evidence="7">The sequence shown here is derived from an EMBL/GenBank/DDBJ whole genome shotgun (WGS) entry which is preliminary data.</text>
</comment>
<dbReference type="AlphaFoldDB" id="A0A6P2BUI8"/>
<dbReference type="SUPFAM" id="SSF48498">
    <property type="entry name" value="Tetracyclin repressor-like, C-terminal domain"/>
    <property type="match status" value="1"/>
</dbReference>
<evidence type="ECO:0000256" key="1">
    <source>
        <dbReference type="ARBA" id="ARBA00022491"/>
    </source>
</evidence>
<reference evidence="7 8" key="1">
    <citation type="submission" date="2018-11" db="EMBL/GenBank/DDBJ databases">
        <title>Trebonia kvetii gen.nov., sp.nov., a novel acidophilic actinobacterium, and proposal of the new actinobacterial family Treboniaceae fam. nov.</title>
        <authorList>
            <person name="Rapoport D."/>
            <person name="Sagova-Mareckova M."/>
            <person name="Sedlacek I."/>
            <person name="Provaznik J."/>
            <person name="Kralova S."/>
            <person name="Pavlinic D."/>
            <person name="Benes V."/>
            <person name="Kopecky J."/>
        </authorList>
    </citation>
    <scope>NUCLEOTIDE SEQUENCE [LARGE SCALE GENOMIC DNA]</scope>
    <source>
        <strain evidence="7 8">15Tr583</strain>
    </source>
</reference>
<dbReference type="PANTHER" id="PTHR47506:SF1">
    <property type="entry name" value="HTH-TYPE TRANSCRIPTIONAL REGULATOR YJDC"/>
    <property type="match status" value="1"/>
</dbReference>
<accession>A0A6P2BUI8</accession>
<feature type="domain" description="HTH tetR-type" evidence="6">
    <location>
        <begin position="1"/>
        <end position="54"/>
    </location>
</feature>
<dbReference type="Proteomes" id="UP000460272">
    <property type="component" value="Unassembled WGS sequence"/>
</dbReference>
<dbReference type="OrthoDB" id="7505659at2"/>
<feature type="DNA-binding region" description="H-T-H motif" evidence="5">
    <location>
        <begin position="17"/>
        <end position="36"/>
    </location>
</feature>
<evidence type="ECO:0000313" key="8">
    <source>
        <dbReference type="Proteomes" id="UP000460272"/>
    </source>
</evidence>
<gene>
    <name evidence="7" type="ORF">EAS64_25415</name>
</gene>
<name>A0A6P2BUI8_9ACTN</name>
<dbReference type="PROSITE" id="PS50977">
    <property type="entry name" value="HTH_TETR_2"/>
    <property type="match status" value="1"/>
</dbReference>
<dbReference type="EMBL" id="RPFW01000005">
    <property type="protein sequence ID" value="TVZ02714.1"/>
    <property type="molecule type" value="Genomic_DNA"/>
</dbReference>
<keyword evidence="8" id="KW-1185">Reference proteome</keyword>
<dbReference type="PANTHER" id="PTHR47506">
    <property type="entry name" value="TRANSCRIPTIONAL REGULATORY PROTEIN"/>
    <property type="match status" value="1"/>
</dbReference>
<evidence type="ECO:0000256" key="4">
    <source>
        <dbReference type="ARBA" id="ARBA00023163"/>
    </source>
</evidence>
<dbReference type="InterPro" id="IPR039538">
    <property type="entry name" value="BetI_C"/>
</dbReference>
<keyword evidence="4" id="KW-0804">Transcription</keyword>
<dbReference type="Pfam" id="PF00440">
    <property type="entry name" value="TetR_N"/>
    <property type="match status" value="1"/>
</dbReference>
<organism evidence="7 8">
    <name type="scientific">Trebonia kvetii</name>
    <dbReference type="NCBI Taxonomy" id="2480626"/>
    <lineage>
        <taxon>Bacteria</taxon>
        <taxon>Bacillati</taxon>
        <taxon>Actinomycetota</taxon>
        <taxon>Actinomycetes</taxon>
        <taxon>Streptosporangiales</taxon>
        <taxon>Treboniaceae</taxon>
        <taxon>Trebonia</taxon>
    </lineage>
</organism>
<evidence type="ECO:0000313" key="7">
    <source>
        <dbReference type="EMBL" id="TVZ02714.1"/>
    </source>
</evidence>
<dbReference type="Pfam" id="PF13977">
    <property type="entry name" value="TetR_C_6"/>
    <property type="match status" value="1"/>
</dbReference>
<dbReference type="SUPFAM" id="SSF46689">
    <property type="entry name" value="Homeodomain-like"/>
    <property type="match status" value="1"/>
</dbReference>
<dbReference type="GO" id="GO:0003677">
    <property type="term" value="F:DNA binding"/>
    <property type="evidence" value="ECO:0007669"/>
    <property type="project" value="UniProtKB-UniRule"/>
</dbReference>
<sequence>MRTALEVFAEHGERGSSLKEIADRLGMSQAGLLHYFRSREELFVAVLAERDAIDAEQTRDSVTSPGEAVARTAEHNMKTPGLVDLFITLSAASIDPAHPAHEFFTGRYADLEATVADGMRRGQADGRIRRDVEPAELARLLLAVSDGLQVQWRLNPGIDMARAIASFNRLCAPPGAA</sequence>
<proteinExistence type="predicted"/>
<dbReference type="InterPro" id="IPR009057">
    <property type="entry name" value="Homeodomain-like_sf"/>
</dbReference>
<dbReference type="InterPro" id="IPR036271">
    <property type="entry name" value="Tet_transcr_reg_TetR-rel_C_sf"/>
</dbReference>
<dbReference type="InterPro" id="IPR001647">
    <property type="entry name" value="HTH_TetR"/>
</dbReference>
<evidence type="ECO:0000256" key="5">
    <source>
        <dbReference type="PROSITE-ProRule" id="PRU00335"/>
    </source>
</evidence>
<evidence type="ECO:0000256" key="2">
    <source>
        <dbReference type="ARBA" id="ARBA00023015"/>
    </source>
</evidence>
<keyword evidence="3 5" id="KW-0238">DNA-binding</keyword>
<evidence type="ECO:0000259" key="6">
    <source>
        <dbReference type="PROSITE" id="PS50977"/>
    </source>
</evidence>
<keyword evidence="1" id="KW-0678">Repressor</keyword>